<dbReference type="InterPro" id="IPR036286">
    <property type="entry name" value="LexA/Signal_pep-like_sf"/>
</dbReference>
<organism evidence="2 3">
    <name type="scientific">Marinomonas polaris DSM 16579</name>
    <dbReference type="NCBI Taxonomy" id="1122206"/>
    <lineage>
        <taxon>Bacteria</taxon>
        <taxon>Pseudomonadati</taxon>
        <taxon>Pseudomonadota</taxon>
        <taxon>Gammaproteobacteria</taxon>
        <taxon>Oceanospirillales</taxon>
        <taxon>Oceanospirillaceae</taxon>
        <taxon>Marinomonas</taxon>
    </lineage>
</organism>
<dbReference type="EMBL" id="FQVF01000007">
    <property type="protein sequence ID" value="SHF38073.1"/>
    <property type="molecule type" value="Genomic_DNA"/>
</dbReference>
<dbReference type="InterPro" id="IPR039418">
    <property type="entry name" value="LexA-like"/>
</dbReference>
<reference evidence="3" key="1">
    <citation type="submission" date="2016-11" db="EMBL/GenBank/DDBJ databases">
        <authorList>
            <person name="Varghese N."/>
            <person name="Submissions S."/>
        </authorList>
    </citation>
    <scope>NUCLEOTIDE SEQUENCE [LARGE SCALE GENOMIC DNA]</scope>
    <source>
        <strain evidence="3">DSM 16579</strain>
    </source>
</reference>
<accession>A0A1M5B6D9</accession>
<evidence type="ECO:0000313" key="2">
    <source>
        <dbReference type="EMBL" id="SHF38073.1"/>
    </source>
</evidence>
<feature type="domain" description="HTH Mu-type" evidence="1">
    <location>
        <begin position="2"/>
        <end position="69"/>
    </location>
</feature>
<dbReference type="Pfam" id="PF02316">
    <property type="entry name" value="HTH_Tnp_Mu_1"/>
    <property type="match status" value="1"/>
</dbReference>
<name>A0A1M5B6D9_9GAMM</name>
<sequence>MKKEWFTAAELAGQKGMPAHATNVTRKAKSQNWEYRQITGLRGVNFEYHASSLPQETQEALGLEGVKKPRQAENNDSDMVTIQIYSAKAKTWSKAKPETHMMLPKRYLPKSLSEQELSNLFALEAPDNTMQPTINVGEVVLVSRVANKTAISTGVFVIETNMGITIKRLKPNLAGTEIKVCCDSDKFDDETLKREDFNKSIRLVGKVARSVITEIN</sequence>
<dbReference type="SUPFAM" id="SSF51306">
    <property type="entry name" value="LexA/Signal peptidase"/>
    <property type="match status" value="1"/>
</dbReference>
<dbReference type="SUPFAM" id="SSF46955">
    <property type="entry name" value="Putative DNA-binding domain"/>
    <property type="match status" value="1"/>
</dbReference>
<dbReference type="InterPro" id="IPR036388">
    <property type="entry name" value="WH-like_DNA-bd_sf"/>
</dbReference>
<protein>
    <submittedName>
        <fullName evidence="2">Phage repressor protein C, contains Cro/C1-type HTH and peptisase s24 domains</fullName>
    </submittedName>
</protein>
<dbReference type="InterPro" id="IPR009061">
    <property type="entry name" value="DNA-bd_dom_put_sf"/>
</dbReference>
<evidence type="ECO:0000313" key="3">
    <source>
        <dbReference type="Proteomes" id="UP000184517"/>
    </source>
</evidence>
<proteinExistence type="predicted"/>
<dbReference type="Proteomes" id="UP000184517">
    <property type="component" value="Unassembled WGS sequence"/>
</dbReference>
<dbReference type="Gene3D" id="2.10.109.10">
    <property type="entry name" value="Umud Fragment, subunit A"/>
    <property type="match status" value="1"/>
</dbReference>
<dbReference type="OrthoDB" id="5676324at2"/>
<dbReference type="STRING" id="1122206.SAMN02745753_01842"/>
<dbReference type="InterPro" id="IPR003314">
    <property type="entry name" value="Mu-type_HTH"/>
</dbReference>
<dbReference type="CDD" id="cd06529">
    <property type="entry name" value="S24_LexA-like"/>
    <property type="match status" value="1"/>
</dbReference>
<dbReference type="AlphaFoldDB" id="A0A1M5B6D9"/>
<evidence type="ECO:0000259" key="1">
    <source>
        <dbReference type="PROSITE" id="PS51702"/>
    </source>
</evidence>
<dbReference type="Gene3D" id="1.10.10.10">
    <property type="entry name" value="Winged helix-like DNA-binding domain superfamily/Winged helix DNA-binding domain"/>
    <property type="match status" value="1"/>
</dbReference>
<dbReference type="PROSITE" id="PS51702">
    <property type="entry name" value="HTH_MU"/>
    <property type="match status" value="1"/>
</dbReference>
<keyword evidence="3" id="KW-1185">Reference proteome</keyword>
<gene>
    <name evidence="2" type="ORF">SAMN02745753_01842</name>
</gene>
<dbReference type="GO" id="GO:0003677">
    <property type="term" value="F:DNA binding"/>
    <property type="evidence" value="ECO:0007669"/>
    <property type="project" value="InterPro"/>
</dbReference>
<dbReference type="RefSeq" id="WP_072839411.1">
    <property type="nucleotide sequence ID" value="NZ_FQVF01000007.1"/>
</dbReference>